<dbReference type="PROSITE" id="PS50011">
    <property type="entry name" value="PROTEIN_KINASE_DOM"/>
    <property type="match status" value="1"/>
</dbReference>
<dbReference type="PROSITE" id="PS00108">
    <property type="entry name" value="PROTEIN_KINASE_ST"/>
    <property type="match status" value="1"/>
</dbReference>
<dbReference type="VEuPathDB" id="TrichDB:TRFO_42577"/>
<organism evidence="8 9">
    <name type="scientific">Tritrichomonas foetus</name>
    <dbReference type="NCBI Taxonomy" id="1144522"/>
    <lineage>
        <taxon>Eukaryota</taxon>
        <taxon>Metamonada</taxon>
        <taxon>Parabasalia</taxon>
        <taxon>Tritrichomonadida</taxon>
        <taxon>Tritrichomonadidae</taxon>
        <taxon>Tritrichomonas</taxon>
    </lineage>
</organism>
<dbReference type="InterPro" id="IPR008271">
    <property type="entry name" value="Ser/Thr_kinase_AS"/>
</dbReference>
<keyword evidence="9" id="KW-1185">Reference proteome</keyword>
<dbReference type="GO" id="GO:0005737">
    <property type="term" value="C:cytoplasm"/>
    <property type="evidence" value="ECO:0007669"/>
    <property type="project" value="TreeGrafter"/>
</dbReference>
<dbReference type="RefSeq" id="XP_068368476.1">
    <property type="nucleotide sequence ID" value="XM_068514376.1"/>
</dbReference>
<comment type="caution">
    <text evidence="8">The sequence shown here is derived from an EMBL/GenBank/DDBJ whole genome shotgun (WGS) entry which is preliminary data.</text>
</comment>
<keyword evidence="5" id="KW-0067">ATP-binding</keyword>
<dbReference type="AlphaFoldDB" id="A0A1J4L082"/>
<name>A0A1J4L082_9EUKA</name>
<evidence type="ECO:0000313" key="9">
    <source>
        <dbReference type="Proteomes" id="UP000179807"/>
    </source>
</evidence>
<dbReference type="CDD" id="cd14003">
    <property type="entry name" value="STKc_AMPK-like"/>
    <property type="match status" value="1"/>
</dbReference>
<dbReference type="GO" id="GO:0004674">
    <property type="term" value="F:protein serine/threonine kinase activity"/>
    <property type="evidence" value="ECO:0007669"/>
    <property type="project" value="UniProtKB-KW"/>
</dbReference>
<keyword evidence="1" id="KW-0723">Serine/threonine-protein kinase</keyword>
<keyword evidence="3" id="KW-0547">Nucleotide-binding</keyword>
<accession>A0A1J4L082</accession>
<keyword evidence="4 8" id="KW-0418">Kinase</keyword>
<gene>
    <name evidence="8" type="ORF">TRFO_42577</name>
</gene>
<proteinExistence type="predicted"/>
<dbReference type="OrthoDB" id="40902at2759"/>
<evidence type="ECO:0000256" key="2">
    <source>
        <dbReference type="ARBA" id="ARBA00022679"/>
    </source>
</evidence>
<feature type="compositionally biased region" description="Polar residues" evidence="6">
    <location>
        <begin position="315"/>
        <end position="337"/>
    </location>
</feature>
<dbReference type="PANTHER" id="PTHR24346:SF82">
    <property type="entry name" value="KP78A-RELATED"/>
    <property type="match status" value="1"/>
</dbReference>
<evidence type="ECO:0000256" key="6">
    <source>
        <dbReference type="SAM" id="MobiDB-lite"/>
    </source>
</evidence>
<feature type="domain" description="Protein kinase" evidence="7">
    <location>
        <begin position="35"/>
        <end position="289"/>
    </location>
</feature>
<dbReference type="EMBL" id="MLAK01000235">
    <property type="protein sequence ID" value="OHT15340.1"/>
    <property type="molecule type" value="Genomic_DNA"/>
</dbReference>
<dbReference type="Proteomes" id="UP000179807">
    <property type="component" value="Unassembled WGS sequence"/>
</dbReference>
<dbReference type="Gene3D" id="1.10.510.10">
    <property type="entry name" value="Transferase(Phosphotransferase) domain 1"/>
    <property type="match status" value="1"/>
</dbReference>
<reference evidence="8" key="1">
    <citation type="submission" date="2016-10" db="EMBL/GenBank/DDBJ databases">
        <authorList>
            <person name="Benchimol M."/>
            <person name="Almeida L.G."/>
            <person name="Vasconcelos A.T."/>
            <person name="Perreira-Neves A."/>
            <person name="Rosa I.A."/>
            <person name="Tasca T."/>
            <person name="Bogo M.R."/>
            <person name="de Souza W."/>
        </authorList>
    </citation>
    <scope>NUCLEOTIDE SEQUENCE [LARGE SCALE GENOMIC DNA]</scope>
    <source>
        <strain evidence="8">K</strain>
    </source>
</reference>
<evidence type="ECO:0000259" key="7">
    <source>
        <dbReference type="PROSITE" id="PS50011"/>
    </source>
</evidence>
<keyword evidence="2" id="KW-0808">Transferase</keyword>
<dbReference type="GO" id="GO:0005524">
    <property type="term" value="F:ATP binding"/>
    <property type="evidence" value="ECO:0007669"/>
    <property type="project" value="UniProtKB-KW"/>
</dbReference>
<dbReference type="FunFam" id="1.10.510.10:FF:000956">
    <property type="entry name" value="CAMK family protein kinase"/>
    <property type="match status" value="1"/>
</dbReference>
<sequence length="549" mass="61186">MPDENRELRSDRTYRHRRLLLRLQMCLSPRGCYSLFISERIGKTPKNLNLTNKLTSNLPNNFCAIKVVPKSRVLSPDDKDKLFREVRSMKMLNHDNIVSLHDFFENDSFYFIVIDYCEGGTIFDYIMKGNQLREPQAATIFKQIVDAIEYCHKKGIAHRDIKPQNILLTDFPHVKISDFGLCGIIQDNQKMNTFCGSPCYCAPECLCRVSYDGKIADVWSLGVVLFELVTFSHPWNVNNVSQMINQIKKAEYTIPPHVTSACADLIEMMLISDTSQRATIDEVLAHPWLKLVQRRFLPKKPVLPTLKSAIVDSPNDASLPNHSKQPIESESPMNSAGSDDRVHAITGMNPNIHNKLANSALSNLNKGNIHQIGSQKSCQITTLNPPLKCLKPSIVAASNITPNVASTTANSGIVGIGSNIVRAAGCPRISSNHPIRNKLSFTDAFDTPAAAINQNVSCKQPTRFTTAVKSDDSMEVNEPLRATPNAKLLGCSPDYQNFSDVSCIVNHSILKNAPAVMKKRTPMELRCAENLPQGKKLFRIAKHDSLSNF</sequence>
<evidence type="ECO:0000256" key="1">
    <source>
        <dbReference type="ARBA" id="ARBA00022527"/>
    </source>
</evidence>
<dbReference type="SUPFAM" id="SSF56112">
    <property type="entry name" value="Protein kinase-like (PK-like)"/>
    <property type="match status" value="1"/>
</dbReference>
<evidence type="ECO:0000256" key="5">
    <source>
        <dbReference type="ARBA" id="ARBA00022840"/>
    </source>
</evidence>
<protein>
    <submittedName>
        <fullName evidence="8">AGC family protein kinase</fullName>
    </submittedName>
</protein>
<dbReference type="GeneID" id="94849080"/>
<dbReference type="Pfam" id="PF00069">
    <property type="entry name" value="Pkinase"/>
    <property type="match status" value="1"/>
</dbReference>
<dbReference type="InterPro" id="IPR000719">
    <property type="entry name" value="Prot_kinase_dom"/>
</dbReference>
<evidence type="ECO:0000256" key="3">
    <source>
        <dbReference type="ARBA" id="ARBA00022741"/>
    </source>
</evidence>
<dbReference type="GO" id="GO:0035556">
    <property type="term" value="P:intracellular signal transduction"/>
    <property type="evidence" value="ECO:0007669"/>
    <property type="project" value="TreeGrafter"/>
</dbReference>
<dbReference type="PANTHER" id="PTHR24346">
    <property type="entry name" value="MAP/MICROTUBULE AFFINITY-REGULATING KINASE"/>
    <property type="match status" value="1"/>
</dbReference>
<evidence type="ECO:0000256" key="4">
    <source>
        <dbReference type="ARBA" id="ARBA00022777"/>
    </source>
</evidence>
<dbReference type="SMART" id="SM00220">
    <property type="entry name" value="S_TKc"/>
    <property type="match status" value="1"/>
</dbReference>
<dbReference type="InterPro" id="IPR011009">
    <property type="entry name" value="Kinase-like_dom_sf"/>
</dbReference>
<feature type="region of interest" description="Disordered" evidence="6">
    <location>
        <begin position="313"/>
        <end position="346"/>
    </location>
</feature>
<evidence type="ECO:0000313" key="8">
    <source>
        <dbReference type="EMBL" id="OHT15340.1"/>
    </source>
</evidence>